<dbReference type="InterPro" id="IPR036388">
    <property type="entry name" value="WH-like_DNA-bd_sf"/>
</dbReference>
<dbReference type="PROSITE" id="PS50949">
    <property type="entry name" value="HTH_GNTR"/>
    <property type="match status" value="1"/>
</dbReference>
<dbReference type="EMBL" id="FOQO01000003">
    <property type="protein sequence ID" value="SFI32538.1"/>
    <property type="molecule type" value="Genomic_DNA"/>
</dbReference>
<reference evidence="5 6" key="1">
    <citation type="submission" date="2016-10" db="EMBL/GenBank/DDBJ databases">
        <authorList>
            <person name="de Groot N.N."/>
        </authorList>
    </citation>
    <scope>NUCLEOTIDE SEQUENCE [LARGE SCALE GENOMIC DNA]</scope>
    <source>
        <strain evidence="5 6">RK1</strain>
    </source>
</reference>
<dbReference type="GO" id="GO:0003700">
    <property type="term" value="F:DNA-binding transcription factor activity"/>
    <property type="evidence" value="ECO:0007669"/>
    <property type="project" value="InterPro"/>
</dbReference>
<dbReference type="CDD" id="cd07377">
    <property type="entry name" value="WHTH_GntR"/>
    <property type="match status" value="1"/>
</dbReference>
<evidence type="ECO:0000259" key="4">
    <source>
        <dbReference type="PROSITE" id="PS50949"/>
    </source>
</evidence>
<dbReference type="Proteomes" id="UP000198670">
    <property type="component" value="Unassembled WGS sequence"/>
</dbReference>
<dbReference type="RefSeq" id="WP_090626061.1">
    <property type="nucleotide sequence ID" value="NZ_FOQO01000003.1"/>
</dbReference>
<dbReference type="OrthoDB" id="703321at2"/>
<dbReference type="PANTHER" id="PTHR43537:SF45">
    <property type="entry name" value="GNTR FAMILY REGULATORY PROTEIN"/>
    <property type="match status" value="1"/>
</dbReference>
<dbReference type="InterPro" id="IPR036390">
    <property type="entry name" value="WH_DNA-bd_sf"/>
</dbReference>
<evidence type="ECO:0000256" key="3">
    <source>
        <dbReference type="ARBA" id="ARBA00023163"/>
    </source>
</evidence>
<dbReference type="SMART" id="SM00345">
    <property type="entry name" value="HTH_GNTR"/>
    <property type="match status" value="1"/>
</dbReference>
<evidence type="ECO:0000313" key="5">
    <source>
        <dbReference type="EMBL" id="SFI32538.1"/>
    </source>
</evidence>
<dbReference type="SUPFAM" id="SSF46785">
    <property type="entry name" value="Winged helix' DNA-binding domain"/>
    <property type="match status" value="1"/>
</dbReference>
<dbReference type="Gene3D" id="1.20.120.530">
    <property type="entry name" value="GntR ligand-binding domain-like"/>
    <property type="match status" value="1"/>
</dbReference>
<dbReference type="AlphaFoldDB" id="A0A1I3H9U8"/>
<keyword evidence="1" id="KW-0805">Transcription regulation</keyword>
<keyword evidence="2" id="KW-0238">DNA-binding</keyword>
<feature type="domain" description="HTH gntR-type" evidence="4">
    <location>
        <begin position="4"/>
        <end position="71"/>
    </location>
</feature>
<accession>A0A1I3H9U8</accession>
<proteinExistence type="predicted"/>
<dbReference type="GO" id="GO:0003677">
    <property type="term" value="F:DNA binding"/>
    <property type="evidence" value="ECO:0007669"/>
    <property type="project" value="UniProtKB-KW"/>
</dbReference>
<dbReference type="Pfam" id="PF07729">
    <property type="entry name" value="FCD"/>
    <property type="match status" value="1"/>
</dbReference>
<evidence type="ECO:0000256" key="2">
    <source>
        <dbReference type="ARBA" id="ARBA00023125"/>
    </source>
</evidence>
<organism evidence="5 6">
    <name type="scientific">Parapedobacter indicus</name>
    <dbReference type="NCBI Taxonomy" id="1477437"/>
    <lineage>
        <taxon>Bacteria</taxon>
        <taxon>Pseudomonadati</taxon>
        <taxon>Bacteroidota</taxon>
        <taxon>Sphingobacteriia</taxon>
        <taxon>Sphingobacteriales</taxon>
        <taxon>Sphingobacteriaceae</taxon>
        <taxon>Parapedobacter</taxon>
    </lineage>
</organism>
<sequence>MREDSLSDKVYSEIRRKILSNQLVPGNRLKEDAWAKKMDVSRVAVREALNRLFGENLLEKGEKGGYFVKSMGIADLREIRQLREVLELGALRIAFKKVTKEHIDELDRICNDFTLMVRNGYYGGACEADVKFHETLFDIAGNKKLKDVYVASNIPLFHLKLGQTSQMDDYELTDKEHREIVGAFKRKDLSLAERVLSHHLERGELSALEFA</sequence>
<dbReference type="PANTHER" id="PTHR43537">
    <property type="entry name" value="TRANSCRIPTIONAL REGULATOR, GNTR FAMILY"/>
    <property type="match status" value="1"/>
</dbReference>
<keyword evidence="3" id="KW-0804">Transcription</keyword>
<name>A0A1I3H9U8_9SPHI</name>
<evidence type="ECO:0000256" key="1">
    <source>
        <dbReference type="ARBA" id="ARBA00023015"/>
    </source>
</evidence>
<dbReference type="Pfam" id="PF00392">
    <property type="entry name" value="GntR"/>
    <property type="match status" value="1"/>
</dbReference>
<protein>
    <submittedName>
        <fullName evidence="5">Transcriptional regulator, GntR family</fullName>
    </submittedName>
</protein>
<dbReference type="Gene3D" id="1.10.10.10">
    <property type="entry name" value="Winged helix-like DNA-binding domain superfamily/Winged helix DNA-binding domain"/>
    <property type="match status" value="1"/>
</dbReference>
<dbReference type="InterPro" id="IPR000524">
    <property type="entry name" value="Tscrpt_reg_HTH_GntR"/>
</dbReference>
<dbReference type="SMART" id="SM00895">
    <property type="entry name" value="FCD"/>
    <property type="match status" value="1"/>
</dbReference>
<dbReference type="InterPro" id="IPR008920">
    <property type="entry name" value="TF_FadR/GntR_C"/>
</dbReference>
<dbReference type="SUPFAM" id="SSF48008">
    <property type="entry name" value="GntR ligand-binding domain-like"/>
    <property type="match status" value="1"/>
</dbReference>
<gene>
    <name evidence="5" type="ORF">SAMN05444682_103278</name>
</gene>
<evidence type="ECO:0000313" key="6">
    <source>
        <dbReference type="Proteomes" id="UP000198670"/>
    </source>
</evidence>
<keyword evidence="6" id="KW-1185">Reference proteome</keyword>
<dbReference type="InterPro" id="IPR011711">
    <property type="entry name" value="GntR_C"/>
</dbReference>
<dbReference type="STRING" id="1477437.SAMN05444682_103278"/>